<evidence type="ECO:0000313" key="2">
    <source>
        <dbReference type="Proteomes" id="UP000321089"/>
    </source>
</evidence>
<organism evidence="1 2">
    <name type="scientific">Clostridium butyricum</name>
    <dbReference type="NCBI Taxonomy" id="1492"/>
    <lineage>
        <taxon>Bacteria</taxon>
        <taxon>Bacillati</taxon>
        <taxon>Bacillota</taxon>
        <taxon>Clostridia</taxon>
        <taxon>Eubacteriales</taxon>
        <taxon>Clostridiaceae</taxon>
        <taxon>Clostridium</taxon>
    </lineage>
</organism>
<dbReference type="RefSeq" id="WP_146868307.1">
    <property type="nucleotide sequence ID" value="NZ_BKBC01000017.1"/>
</dbReference>
<gene>
    <name evidence="1" type="ORF">CBU02nite_16240</name>
</gene>
<proteinExistence type="predicted"/>
<sequence length="78" mass="9579">MKQELYDQIREYEMDKDKRFNELNPVYHALDTYETLRKHMSENEALKLTEIICRNEWDKQKCSSLDYLSNIIDELKFN</sequence>
<accession>A0A512TM98</accession>
<comment type="caution">
    <text evidence="1">The sequence shown here is derived from an EMBL/GenBank/DDBJ whole genome shotgun (WGS) entry which is preliminary data.</text>
</comment>
<dbReference type="Proteomes" id="UP000321089">
    <property type="component" value="Unassembled WGS sequence"/>
</dbReference>
<name>A0A512TM98_CLOBU</name>
<dbReference type="EMBL" id="BKBC01000017">
    <property type="protein sequence ID" value="GEQ21118.1"/>
    <property type="molecule type" value="Genomic_DNA"/>
</dbReference>
<evidence type="ECO:0000313" key="1">
    <source>
        <dbReference type="EMBL" id="GEQ21118.1"/>
    </source>
</evidence>
<protein>
    <submittedName>
        <fullName evidence="1">Uncharacterized protein</fullName>
    </submittedName>
</protein>
<dbReference type="AlphaFoldDB" id="A0A512TM98"/>
<reference evidence="1 2" key="1">
    <citation type="submission" date="2019-07" db="EMBL/GenBank/DDBJ databases">
        <title>Whole genome shotgun sequence of Clostridium butyricum NBRC 3858.</title>
        <authorList>
            <person name="Hosoyama A."/>
            <person name="Uohara A."/>
            <person name="Ohji S."/>
            <person name="Ichikawa N."/>
        </authorList>
    </citation>
    <scope>NUCLEOTIDE SEQUENCE [LARGE SCALE GENOMIC DNA]</scope>
    <source>
        <strain evidence="1 2">NBRC 3858</strain>
    </source>
</reference>